<feature type="chain" id="PRO_5042886732" description="Lipocalin-like domain-containing protein" evidence="1">
    <location>
        <begin position="24"/>
        <end position="143"/>
    </location>
</feature>
<dbReference type="AlphaFoldDB" id="A0AAP2GQR2"/>
<dbReference type="Proteomes" id="UP001319200">
    <property type="component" value="Unassembled WGS sequence"/>
</dbReference>
<evidence type="ECO:0008006" key="4">
    <source>
        <dbReference type="Google" id="ProtNLM"/>
    </source>
</evidence>
<proteinExistence type="predicted"/>
<keyword evidence="3" id="KW-1185">Reference proteome</keyword>
<organism evidence="2 3">
    <name type="scientific">Chryseosolibacter histidini</name>
    <dbReference type="NCBI Taxonomy" id="2782349"/>
    <lineage>
        <taxon>Bacteria</taxon>
        <taxon>Pseudomonadati</taxon>
        <taxon>Bacteroidota</taxon>
        <taxon>Cytophagia</taxon>
        <taxon>Cytophagales</taxon>
        <taxon>Chryseotaleaceae</taxon>
        <taxon>Chryseosolibacter</taxon>
    </lineage>
</organism>
<name>A0AAP2GQR2_9BACT</name>
<dbReference type="EMBL" id="JAHESF010000017">
    <property type="protein sequence ID" value="MBT1698782.1"/>
    <property type="molecule type" value="Genomic_DNA"/>
</dbReference>
<evidence type="ECO:0000313" key="3">
    <source>
        <dbReference type="Proteomes" id="UP001319200"/>
    </source>
</evidence>
<protein>
    <recommendedName>
        <fullName evidence="4">Lipocalin-like domain-containing protein</fullName>
    </recommendedName>
</protein>
<gene>
    <name evidence="2" type="ORF">KK083_17955</name>
</gene>
<comment type="caution">
    <text evidence="2">The sequence shown here is derived from an EMBL/GenBank/DDBJ whole genome shotgun (WGS) entry which is preliminary data.</text>
</comment>
<keyword evidence="1" id="KW-0732">Signal</keyword>
<evidence type="ECO:0000313" key="2">
    <source>
        <dbReference type="EMBL" id="MBT1698782.1"/>
    </source>
</evidence>
<reference evidence="2 3" key="1">
    <citation type="submission" date="2021-05" db="EMBL/GenBank/DDBJ databases">
        <title>A Polyphasic approach of four new species of the genus Ohtaekwangia: Ohtaekwangia histidinii sp. nov., Ohtaekwangia cretensis sp. nov., Ohtaekwangia indiensis sp. nov., Ohtaekwangia reichenbachii sp. nov. from diverse environment.</title>
        <authorList>
            <person name="Octaviana S."/>
        </authorList>
    </citation>
    <scope>NUCLEOTIDE SEQUENCE [LARGE SCALE GENOMIC DNA]</scope>
    <source>
        <strain evidence="2 3">PWU4</strain>
    </source>
</reference>
<sequence length="143" mass="15682">MKIHTHQILAMMLLMMISLAQTACDGNEPDPAADALKQLTGSWQVSQVKVDGMDRTDLFDDFSLVIAQKQFTATNGEPVWPASGTWAFADDQGTTFTRDDGVVVKIESLSNTSLVLSLMWTKTTLGAGRERSVSGAHVFEFRK</sequence>
<dbReference type="RefSeq" id="WP_254165579.1">
    <property type="nucleotide sequence ID" value="NZ_JAHESF010000017.1"/>
</dbReference>
<evidence type="ECO:0000256" key="1">
    <source>
        <dbReference type="SAM" id="SignalP"/>
    </source>
</evidence>
<accession>A0AAP2GQR2</accession>
<feature type="signal peptide" evidence="1">
    <location>
        <begin position="1"/>
        <end position="23"/>
    </location>
</feature>